<dbReference type="AlphaFoldDB" id="A0A285VWP3"/>
<dbReference type="RefSeq" id="WP_244903879.1">
    <property type="nucleotide sequence ID" value="NZ_OBQK01000015.1"/>
</dbReference>
<dbReference type="PROSITE" id="PS50110">
    <property type="entry name" value="RESPONSE_REGULATORY"/>
    <property type="match status" value="1"/>
</dbReference>
<dbReference type="GO" id="GO:0000160">
    <property type="term" value="P:phosphorelay signal transduction system"/>
    <property type="evidence" value="ECO:0007669"/>
    <property type="project" value="InterPro"/>
</dbReference>
<dbReference type="InterPro" id="IPR058245">
    <property type="entry name" value="NreC/VraR/RcsB-like_REC"/>
</dbReference>
<dbReference type="Gene3D" id="3.40.50.2300">
    <property type="match status" value="1"/>
</dbReference>
<feature type="domain" description="Response regulatory" evidence="7">
    <location>
        <begin position="5"/>
        <end position="126"/>
    </location>
</feature>
<evidence type="ECO:0000256" key="2">
    <source>
        <dbReference type="ARBA" id="ARBA00023015"/>
    </source>
</evidence>
<name>A0A285VWP3_9MICO</name>
<dbReference type="GO" id="GO:0003677">
    <property type="term" value="F:DNA binding"/>
    <property type="evidence" value="ECO:0007669"/>
    <property type="project" value="UniProtKB-KW"/>
</dbReference>
<sequence length="224" mass="24235">MSTLRVVIAEDNYLVREGVRRLLDDGDDVVVVADAASAPELLQRVREHRPDAVLTDIRMPPGQSMDGIEAGMQIRQEFPGVGVVVLSQHADAAYALALFREGTSGLAYLLKERVGDRDELVRALRTVASGGSVVDPRIVDALLSAQQRRVRSPLQSLTAREVDVLREMAAGRTNPAIARELHVSESAVSKHVASIFAKLHLPDDSAVDRRVRAVLAYVTGQSGG</sequence>
<evidence type="ECO:0000259" key="6">
    <source>
        <dbReference type="PROSITE" id="PS50043"/>
    </source>
</evidence>
<dbReference type="Pfam" id="PF00196">
    <property type="entry name" value="GerE"/>
    <property type="match status" value="1"/>
</dbReference>
<evidence type="ECO:0000256" key="1">
    <source>
        <dbReference type="ARBA" id="ARBA00022553"/>
    </source>
</evidence>
<evidence type="ECO:0000259" key="7">
    <source>
        <dbReference type="PROSITE" id="PS50110"/>
    </source>
</evidence>
<evidence type="ECO:0000256" key="5">
    <source>
        <dbReference type="PROSITE-ProRule" id="PRU00169"/>
    </source>
</evidence>
<dbReference type="CDD" id="cd17535">
    <property type="entry name" value="REC_NarL-like"/>
    <property type="match status" value="1"/>
</dbReference>
<dbReference type="InterPro" id="IPR016032">
    <property type="entry name" value="Sig_transdc_resp-reg_C-effctor"/>
</dbReference>
<dbReference type="PANTHER" id="PTHR43214:SF24">
    <property type="entry name" value="TRANSCRIPTIONAL REGULATORY PROTEIN NARL-RELATED"/>
    <property type="match status" value="1"/>
</dbReference>
<evidence type="ECO:0000256" key="4">
    <source>
        <dbReference type="ARBA" id="ARBA00023163"/>
    </source>
</evidence>
<dbReference type="PRINTS" id="PR00038">
    <property type="entry name" value="HTHLUXR"/>
</dbReference>
<dbReference type="Pfam" id="PF00072">
    <property type="entry name" value="Response_reg"/>
    <property type="match status" value="1"/>
</dbReference>
<dbReference type="SMART" id="SM00421">
    <property type="entry name" value="HTH_LUXR"/>
    <property type="match status" value="1"/>
</dbReference>
<dbReference type="EMBL" id="OBQK01000015">
    <property type="protein sequence ID" value="SOC57676.1"/>
    <property type="molecule type" value="Genomic_DNA"/>
</dbReference>
<keyword evidence="2" id="KW-0805">Transcription regulation</keyword>
<organism evidence="8 9">
    <name type="scientific">Ornithinimicrobium cerasi</name>
    <dbReference type="NCBI Taxonomy" id="2248773"/>
    <lineage>
        <taxon>Bacteria</taxon>
        <taxon>Bacillati</taxon>
        <taxon>Actinomycetota</taxon>
        <taxon>Actinomycetes</taxon>
        <taxon>Micrococcales</taxon>
        <taxon>Ornithinimicrobiaceae</taxon>
        <taxon>Ornithinimicrobium</taxon>
    </lineage>
</organism>
<feature type="modified residue" description="4-aspartylphosphate" evidence="5">
    <location>
        <position position="56"/>
    </location>
</feature>
<dbReference type="Proteomes" id="UP000219688">
    <property type="component" value="Unassembled WGS sequence"/>
</dbReference>
<evidence type="ECO:0000313" key="9">
    <source>
        <dbReference type="Proteomes" id="UP000219688"/>
    </source>
</evidence>
<dbReference type="PANTHER" id="PTHR43214">
    <property type="entry name" value="TWO-COMPONENT RESPONSE REGULATOR"/>
    <property type="match status" value="1"/>
</dbReference>
<keyword evidence="1 5" id="KW-0597">Phosphoprotein</keyword>
<dbReference type="InterPro" id="IPR001789">
    <property type="entry name" value="Sig_transdc_resp-reg_receiver"/>
</dbReference>
<keyword evidence="9" id="KW-1185">Reference proteome</keyword>
<proteinExistence type="predicted"/>
<gene>
    <name evidence="8" type="ORF">SAMN05421879_11513</name>
</gene>
<evidence type="ECO:0000256" key="3">
    <source>
        <dbReference type="ARBA" id="ARBA00023125"/>
    </source>
</evidence>
<dbReference type="InterPro" id="IPR000792">
    <property type="entry name" value="Tscrpt_reg_LuxR_C"/>
</dbReference>
<keyword evidence="3" id="KW-0238">DNA-binding</keyword>
<dbReference type="SUPFAM" id="SSF46894">
    <property type="entry name" value="C-terminal effector domain of the bipartite response regulators"/>
    <property type="match status" value="1"/>
</dbReference>
<dbReference type="PROSITE" id="PS50043">
    <property type="entry name" value="HTH_LUXR_2"/>
    <property type="match status" value="1"/>
</dbReference>
<dbReference type="CDD" id="cd06170">
    <property type="entry name" value="LuxR_C_like"/>
    <property type="match status" value="1"/>
</dbReference>
<protein>
    <submittedName>
        <fullName evidence="8">Two component transcriptional regulator, LuxR family</fullName>
    </submittedName>
</protein>
<reference evidence="9" key="1">
    <citation type="submission" date="2017-08" db="EMBL/GenBank/DDBJ databases">
        <authorList>
            <person name="Varghese N."/>
            <person name="Submissions S."/>
        </authorList>
    </citation>
    <scope>NUCLEOTIDE SEQUENCE [LARGE SCALE GENOMIC DNA]</scope>
    <source>
        <strain evidence="9">USBA17B2</strain>
    </source>
</reference>
<dbReference type="InterPro" id="IPR039420">
    <property type="entry name" value="WalR-like"/>
</dbReference>
<dbReference type="SMART" id="SM00448">
    <property type="entry name" value="REC"/>
    <property type="match status" value="1"/>
</dbReference>
<dbReference type="SUPFAM" id="SSF52172">
    <property type="entry name" value="CheY-like"/>
    <property type="match status" value="1"/>
</dbReference>
<dbReference type="InterPro" id="IPR011006">
    <property type="entry name" value="CheY-like_superfamily"/>
</dbReference>
<dbReference type="GO" id="GO:0006355">
    <property type="term" value="P:regulation of DNA-templated transcription"/>
    <property type="evidence" value="ECO:0007669"/>
    <property type="project" value="InterPro"/>
</dbReference>
<feature type="domain" description="HTH luxR-type" evidence="6">
    <location>
        <begin position="150"/>
        <end position="215"/>
    </location>
</feature>
<keyword evidence="4" id="KW-0804">Transcription</keyword>
<evidence type="ECO:0000313" key="8">
    <source>
        <dbReference type="EMBL" id="SOC57676.1"/>
    </source>
</evidence>
<accession>A0A285VWP3</accession>